<dbReference type="AlphaFoldDB" id="A0A6V6Y1H4"/>
<accession>A0A6V6Y1H4</accession>
<dbReference type="Proteomes" id="UP000586454">
    <property type="component" value="Unassembled WGS sequence"/>
</dbReference>
<evidence type="ECO:0000313" key="4">
    <source>
        <dbReference type="Proteomes" id="UP000586454"/>
    </source>
</evidence>
<proteinExistence type="predicted"/>
<evidence type="ECO:0000313" key="3">
    <source>
        <dbReference type="EMBL" id="CAC9925494.1"/>
    </source>
</evidence>
<dbReference type="EMBL" id="CAIJCS010000014">
    <property type="protein sequence ID" value="CAC9925494.1"/>
    <property type="molecule type" value="Genomic_DNA"/>
</dbReference>
<evidence type="ECO:0000256" key="1">
    <source>
        <dbReference type="SAM" id="MobiDB-lite"/>
    </source>
</evidence>
<name>A0A6V6Y1H4_9FIRM</name>
<protein>
    <submittedName>
        <fullName evidence="3">Uncharacterized protein</fullName>
    </submittedName>
</protein>
<sequence length="246" mass="27956">MYKRSYNPTCPKRRKDIYGQIQKITLYALTAALLATSCPWQAFAERNQPVAPPPPVTAPGEGGSSAGSKDVGENNNNNNIVQNGKDRYNLDTIGLDKNGKKSLENTPKSIDHQEYTTILYNWSGLKMGPDGNVYDRKTGKLVYAPPEVKYDVVVSYKNKETNQDTVDVYSMFGFKGFENYQDQYQGKQVNRHDMTSYHQPNYYDYSLKNYNVGNVMDKPVMGIIPEDAKVEIIEYSKPVFFDFGEY</sequence>
<dbReference type="RefSeq" id="WP_180498976.1">
    <property type="nucleotide sequence ID" value="NZ_CAIJCS010000014.1"/>
</dbReference>
<gene>
    <name evidence="3" type="ORF">PEPNEM18_00545</name>
</gene>
<feature type="region of interest" description="Disordered" evidence="1">
    <location>
        <begin position="46"/>
        <end position="85"/>
    </location>
</feature>
<feature type="signal peptide" evidence="2">
    <location>
        <begin position="1"/>
        <end position="44"/>
    </location>
</feature>
<reference evidence="3 4" key="1">
    <citation type="submission" date="2020-06" db="EMBL/GenBank/DDBJ databases">
        <authorList>
            <person name="Criscuolo A."/>
        </authorList>
    </citation>
    <scope>NUCLEOTIDE SEQUENCE [LARGE SCALE GENOMIC DNA]</scope>
    <source>
        <strain evidence="3">1804121828</strain>
    </source>
</reference>
<evidence type="ECO:0000256" key="2">
    <source>
        <dbReference type="SAM" id="SignalP"/>
    </source>
</evidence>
<feature type="chain" id="PRO_5028203082" evidence="2">
    <location>
        <begin position="45"/>
        <end position="246"/>
    </location>
</feature>
<keyword evidence="2" id="KW-0732">Signal</keyword>
<organism evidence="3 4">
    <name type="scientific">Aedoeadaptatus nemausensis</name>
    <dbReference type="NCBI Taxonomy" id="2582829"/>
    <lineage>
        <taxon>Bacteria</taxon>
        <taxon>Bacillati</taxon>
        <taxon>Bacillota</taxon>
        <taxon>Tissierellia</taxon>
        <taxon>Tissierellales</taxon>
        <taxon>Peptoniphilaceae</taxon>
        <taxon>Aedoeadaptatus</taxon>
    </lineage>
</organism>
<keyword evidence="4" id="KW-1185">Reference proteome</keyword>
<comment type="caution">
    <text evidence="3">The sequence shown here is derived from an EMBL/GenBank/DDBJ whole genome shotgun (WGS) entry which is preliminary data.</text>
</comment>